<evidence type="ECO:0000313" key="2">
    <source>
        <dbReference type="EMBL" id="TFE38132.1"/>
    </source>
</evidence>
<dbReference type="AlphaFoldDB" id="A0A4Y8ML15"/>
<feature type="region of interest" description="Disordered" evidence="1">
    <location>
        <begin position="163"/>
        <end position="184"/>
    </location>
</feature>
<accession>A0A4Y8ML15</accession>
<dbReference type="Proteomes" id="UP000297385">
    <property type="component" value="Unassembled WGS sequence"/>
</dbReference>
<name>A0A4Y8ML15_9BURK</name>
<dbReference type="EMBL" id="SNVI01000004">
    <property type="protein sequence ID" value="TFE38132.1"/>
    <property type="molecule type" value="Genomic_DNA"/>
</dbReference>
<evidence type="ECO:0000313" key="3">
    <source>
        <dbReference type="Proteomes" id="UP000297385"/>
    </source>
</evidence>
<proteinExistence type="predicted"/>
<sequence length="423" mass="46342">MSIAQQFVAGEVGLRPHFPETENVDVSPAPQATVDSDEFALSSDSVNLPWVILRAVHRASRLDGIPARARSVLAALARTVDASSPYGHIYARRELLTERSMQSERTFYRSLDDLEIAGLIARPPQRRYVQAGLFGRAYLHLTERAAIILGLAAEPIPAAQPVEAKADSVDSSSTHAGAQQAGTAAAEAFSPRSANLADGGIYKNLFPTSLQKRQPGQVPVDLQRLRSLGFRDFLIFKLMREAREQSKRLSDVVEATWEHLQKAKRPICYLRALLTSTADFSFQIRTRHAEQNAARAAVEDQEAAESLVREVAGLSFVDATGERKLVVDADGLSLSVYNAEEGVARREAGQWQLRFAKALRNGQIRPARPDDLEAFAQARRQATSSALPHVVDTPRIATEAVTDHLAILKGALRRFSPALSRAV</sequence>
<dbReference type="GeneID" id="97310047"/>
<evidence type="ECO:0000256" key="1">
    <source>
        <dbReference type="SAM" id="MobiDB-lite"/>
    </source>
</evidence>
<organism evidence="2 3">
    <name type="scientific">Paraburkholderia dipogonis</name>
    <dbReference type="NCBI Taxonomy" id="1211383"/>
    <lineage>
        <taxon>Bacteria</taxon>
        <taxon>Pseudomonadati</taxon>
        <taxon>Pseudomonadota</taxon>
        <taxon>Betaproteobacteria</taxon>
        <taxon>Burkholderiales</taxon>
        <taxon>Burkholderiaceae</taxon>
        <taxon>Paraburkholderia</taxon>
    </lineage>
</organism>
<gene>
    <name evidence="2" type="ORF">E2553_37770</name>
</gene>
<evidence type="ECO:0008006" key="4">
    <source>
        <dbReference type="Google" id="ProtNLM"/>
    </source>
</evidence>
<dbReference type="RefSeq" id="WP_134465778.1">
    <property type="nucleotide sequence ID" value="NZ_JBHSSZ010000009.1"/>
</dbReference>
<comment type="caution">
    <text evidence="2">The sequence shown here is derived from an EMBL/GenBank/DDBJ whole genome shotgun (WGS) entry which is preliminary data.</text>
</comment>
<protein>
    <recommendedName>
        <fullName evidence="4">Replication protein O</fullName>
    </recommendedName>
</protein>
<reference evidence="2 3" key="1">
    <citation type="submission" date="2019-03" db="EMBL/GenBank/DDBJ databases">
        <title>Complete Genome Sequence of Paraburkholderia dipogonis ICMP 19430T, a Nitrogen-fixing Symbiont of the South African Invasive Legume Dipogon lignosus in New Zealand.</title>
        <authorList>
            <person name="De Meyer S.E."/>
        </authorList>
    </citation>
    <scope>NUCLEOTIDE SEQUENCE [LARGE SCALE GENOMIC DNA]</scope>
    <source>
        <strain evidence="2 3">ICMP 19430</strain>
    </source>
</reference>